<dbReference type="HOGENOM" id="CLU_1511155_0_0_1"/>
<dbReference type="InParanoid" id="A0A0C3C3W3"/>
<evidence type="ECO:0000313" key="3">
    <source>
        <dbReference type="Proteomes" id="UP000054166"/>
    </source>
</evidence>
<feature type="region of interest" description="Disordered" evidence="1">
    <location>
        <begin position="68"/>
        <end position="141"/>
    </location>
</feature>
<reference evidence="3" key="2">
    <citation type="submission" date="2015-01" db="EMBL/GenBank/DDBJ databases">
        <title>Evolutionary Origins and Diversification of the Mycorrhizal Mutualists.</title>
        <authorList>
            <consortium name="DOE Joint Genome Institute"/>
            <consortium name="Mycorrhizal Genomics Consortium"/>
            <person name="Kohler A."/>
            <person name="Kuo A."/>
            <person name="Nagy L.G."/>
            <person name="Floudas D."/>
            <person name="Copeland A."/>
            <person name="Barry K.W."/>
            <person name="Cichocki N."/>
            <person name="Veneault-Fourrey C."/>
            <person name="LaButti K."/>
            <person name="Lindquist E.A."/>
            <person name="Lipzen A."/>
            <person name="Lundell T."/>
            <person name="Morin E."/>
            <person name="Murat C."/>
            <person name="Riley R."/>
            <person name="Ohm R."/>
            <person name="Sun H."/>
            <person name="Tunlid A."/>
            <person name="Henrissat B."/>
            <person name="Grigoriev I.V."/>
            <person name="Hibbett D.S."/>
            <person name="Martin F."/>
        </authorList>
    </citation>
    <scope>NUCLEOTIDE SEQUENCE [LARGE SCALE GENOMIC DNA]</scope>
    <source>
        <strain evidence="3">F 1598</strain>
    </source>
</reference>
<evidence type="ECO:0000256" key="1">
    <source>
        <dbReference type="SAM" id="MobiDB-lite"/>
    </source>
</evidence>
<feature type="compositionally biased region" description="Basic and acidic residues" evidence="1">
    <location>
        <begin position="119"/>
        <end position="132"/>
    </location>
</feature>
<accession>A0A0C3C3W3</accession>
<gene>
    <name evidence="2" type="ORF">PILCRDRAFT_407362</name>
</gene>
<name>A0A0C3C3W3_PILCF</name>
<sequence length="178" mass="19574">MDAQARHDPGNPYANSLQNVAPQTFSGSAHQVLNQALVRQNFQTNHHRLSSGSPSNSPILSQNDLQFVSSPQSHAGPSNTRSPLHQFSIPLPGGDIDAVATAKRKQVDGGTGGPVKRRRDVEENGDDHESHENGLGAKHWTDEEKTRLFNWLMAPDQDDHWSSLRAAKNSCLREVSDR</sequence>
<reference evidence="2 3" key="1">
    <citation type="submission" date="2014-04" db="EMBL/GenBank/DDBJ databases">
        <authorList>
            <consortium name="DOE Joint Genome Institute"/>
            <person name="Kuo A."/>
            <person name="Tarkka M."/>
            <person name="Buscot F."/>
            <person name="Kohler A."/>
            <person name="Nagy L.G."/>
            <person name="Floudas D."/>
            <person name="Copeland A."/>
            <person name="Barry K.W."/>
            <person name="Cichocki N."/>
            <person name="Veneault-Fourrey C."/>
            <person name="LaButti K."/>
            <person name="Lindquist E.A."/>
            <person name="Lipzen A."/>
            <person name="Lundell T."/>
            <person name="Morin E."/>
            <person name="Murat C."/>
            <person name="Sun H."/>
            <person name="Tunlid A."/>
            <person name="Henrissat B."/>
            <person name="Grigoriev I.V."/>
            <person name="Hibbett D.S."/>
            <person name="Martin F."/>
            <person name="Nordberg H.P."/>
            <person name="Cantor M.N."/>
            <person name="Hua S.X."/>
        </authorList>
    </citation>
    <scope>NUCLEOTIDE SEQUENCE [LARGE SCALE GENOMIC DNA]</scope>
    <source>
        <strain evidence="2 3">F 1598</strain>
    </source>
</reference>
<feature type="compositionally biased region" description="Polar residues" evidence="1">
    <location>
        <begin position="13"/>
        <end position="27"/>
    </location>
</feature>
<dbReference type="EMBL" id="KN832988">
    <property type="protein sequence ID" value="KIM84307.1"/>
    <property type="molecule type" value="Genomic_DNA"/>
</dbReference>
<dbReference type="AlphaFoldDB" id="A0A0C3C3W3"/>
<evidence type="ECO:0000313" key="2">
    <source>
        <dbReference type="EMBL" id="KIM84307.1"/>
    </source>
</evidence>
<organism evidence="2 3">
    <name type="scientific">Piloderma croceum (strain F 1598)</name>
    <dbReference type="NCBI Taxonomy" id="765440"/>
    <lineage>
        <taxon>Eukaryota</taxon>
        <taxon>Fungi</taxon>
        <taxon>Dikarya</taxon>
        <taxon>Basidiomycota</taxon>
        <taxon>Agaricomycotina</taxon>
        <taxon>Agaricomycetes</taxon>
        <taxon>Agaricomycetidae</taxon>
        <taxon>Atheliales</taxon>
        <taxon>Atheliaceae</taxon>
        <taxon>Piloderma</taxon>
    </lineage>
</organism>
<feature type="compositionally biased region" description="Polar residues" evidence="1">
    <location>
        <begin position="68"/>
        <end position="85"/>
    </location>
</feature>
<keyword evidence="3" id="KW-1185">Reference proteome</keyword>
<dbReference type="STRING" id="765440.A0A0C3C3W3"/>
<proteinExistence type="predicted"/>
<dbReference type="Proteomes" id="UP000054166">
    <property type="component" value="Unassembled WGS sequence"/>
</dbReference>
<feature type="region of interest" description="Disordered" evidence="1">
    <location>
        <begin position="1"/>
        <end position="27"/>
    </location>
</feature>
<protein>
    <submittedName>
        <fullName evidence="2">Uncharacterized protein</fullName>
    </submittedName>
</protein>
<dbReference type="OrthoDB" id="2685034at2759"/>